<proteinExistence type="predicted"/>
<dbReference type="Proteomes" id="UP000179284">
    <property type="component" value="Chromosome I"/>
</dbReference>
<dbReference type="SUPFAM" id="SSF48452">
    <property type="entry name" value="TPR-like"/>
    <property type="match status" value="1"/>
</dbReference>
<dbReference type="RefSeq" id="WP_071176222.1">
    <property type="nucleotide sequence ID" value="NZ_CP017831.1"/>
</dbReference>
<dbReference type="KEGG" id="bhu:bhn_I1507"/>
<dbReference type="Gene3D" id="1.25.40.10">
    <property type="entry name" value="Tetratricopeptide repeat domain"/>
    <property type="match status" value="1"/>
</dbReference>
<feature type="repeat" description="TPR" evidence="1">
    <location>
        <begin position="54"/>
        <end position="87"/>
    </location>
</feature>
<reference evidence="4" key="1">
    <citation type="submission" date="2016-10" db="EMBL/GenBank/DDBJ databases">
        <title>The complete genome sequence of the rumen bacterium Butyrivibrio hungatei MB2003.</title>
        <authorList>
            <person name="Palevich N."/>
            <person name="Kelly W.J."/>
            <person name="Leahy S.C."/>
            <person name="Altermann E."/>
            <person name="Rakonjac J."/>
            <person name="Attwood G.T."/>
        </authorList>
    </citation>
    <scope>NUCLEOTIDE SEQUENCE [LARGE SCALE GENOMIC DNA]</scope>
    <source>
        <strain evidence="4">MB2003</strain>
    </source>
</reference>
<feature type="transmembrane region" description="Helical" evidence="2">
    <location>
        <begin position="28"/>
        <end position="46"/>
    </location>
</feature>
<keyword evidence="2" id="KW-1133">Transmembrane helix</keyword>
<sequence>MGYNRNRNINRKRKGYRKKKRGIDLKRIGVVAVATVAIVICGYVVYSHLPFVKVNKAIAAGDKYTENADYQSAIESYQKALDIDKESVTAYSNLAGAYLSLDDLESAKSVFYEGYQNTGNTALLDNYHTVVLNQAVYAMNDQKTDLNTVLSIVDVLEENGENAHAVELLNAASDRCFADSYSSDMNQLFRSGDKNMPTYEQYADMIGRMVSVYQNNGSEELKGAIQDYLVPNIDSFALDVANVDTYLGLIDSTTAVVGSNDEIDSFKACLNNSKEVLSVFSDIFTQLDVGNVDELRDFVVSDSYIALRDVFLNNQDTPQENTTYVPISREAIVLDRKDATWSYRFMNFEENPQTSGVITLWANFFEDNGVQRAAISYEPAAVNGNYFPHTQYSVTYLYSYITSGKSTKVAQMNYRLDTTITQENGEVDETIVGDWGGANEWVMDIDTIESRIKA</sequence>
<keyword evidence="1" id="KW-0802">TPR repeat</keyword>
<evidence type="ECO:0000313" key="3">
    <source>
        <dbReference type="EMBL" id="AOZ96540.1"/>
    </source>
</evidence>
<name>A0A1D9P1T5_9FIRM</name>
<organism evidence="3 4">
    <name type="scientific">Butyrivibrio hungatei</name>
    <dbReference type="NCBI Taxonomy" id="185008"/>
    <lineage>
        <taxon>Bacteria</taxon>
        <taxon>Bacillati</taxon>
        <taxon>Bacillota</taxon>
        <taxon>Clostridia</taxon>
        <taxon>Lachnospirales</taxon>
        <taxon>Lachnospiraceae</taxon>
        <taxon>Butyrivibrio</taxon>
    </lineage>
</organism>
<gene>
    <name evidence="3" type="ORF">bhn_I1507</name>
</gene>
<dbReference type="EMBL" id="CP017831">
    <property type="protein sequence ID" value="AOZ96540.1"/>
    <property type="molecule type" value="Genomic_DNA"/>
</dbReference>
<dbReference type="PROSITE" id="PS50005">
    <property type="entry name" value="TPR"/>
    <property type="match status" value="1"/>
</dbReference>
<dbReference type="OrthoDB" id="2004010at2"/>
<evidence type="ECO:0000313" key="4">
    <source>
        <dbReference type="Proteomes" id="UP000179284"/>
    </source>
</evidence>
<accession>A0A1D9P1T5</accession>
<dbReference type="AlphaFoldDB" id="A0A1D9P1T5"/>
<protein>
    <submittedName>
        <fullName evidence="3">TPR repeat-containing protein</fullName>
    </submittedName>
</protein>
<dbReference type="InterPro" id="IPR011990">
    <property type="entry name" value="TPR-like_helical_dom_sf"/>
</dbReference>
<keyword evidence="2" id="KW-0812">Transmembrane</keyword>
<keyword evidence="4" id="KW-1185">Reference proteome</keyword>
<dbReference type="InterPro" id="IPR019734">
    <property type="entry name" value="TPR_rpt"/>
</dbReference>
<dbReference type="Pfam" id="PF13414">
    <property type="entry name" value="TPR_11"/>
    <property type="match status" value="1"/>
</dbReference>
<evidence type="ECO:0000256" key="1">
    <source>
        <dbReference type="PROSITE-ProRule" id="PRU00339"/>
    </source>
</evidence>
<evidence type="ECO:0000256" key="2">
    <source>
        <dbReference type="SAM" id="Phobius"/>
    </source>
</evidence>
<keyword evidence="2" id="KW-0472">Membrane</keyword>